<dbReference type="AlphaFoldDB" id="A0AAN1Y3L8"/>
<name>A0AAN1Y3L8_9ENTR</name>
<protein>
    <submittedName>
        <fullName evidence="1">Uncharacterized protein</fullName>
    </submittedName>
</protein>
<reference evidence="1" key="1">
    <citation type="submission" date="2022-07" db="EMBL/GenBank/DDBJ databases">
        <title>Complete genome sequence of carbapenem-resistant Klebsiella spp. in Japan.</title>
        <authorList>
            <person name="Maehana S."/>
            <person name="Suzuki M."/>
            <person name="Kitasato H."/>
        </authorList>
    </citation>
    <scope>NUCLEOTIDE SEQUENCE</scope>
    <source>
        <strain evidence="1">KAM644</strain>
    </source>
</reference>
<dbReference type="Proteomes" id="UP001058353">
    <property type="component" value="Chromosome"/>
</dbReference>
<evidence type="ECO:0000313" key="1">
    <source>
        <dbReference type="EMBL" id="BDO12897.1"/>
    </source>
</evidence>
<proteinExistence type="predicted"/>
<dbReference type="RefSeq" id="WP_130941552.1">
    <property type="nucleotide sequence ID" value="NZ_AP026407.1"/>
</dbReference>
<organism evidence="1 2">
    <name type="scientific">Klebsiella quasipneumoniae subsp. quasipneumoniae</name>
    <dbReference type="NCBI Taxonomy" id="1667327"/>
    <lineage>
        <taxon>Bacteria</taxon>
        <taxon>Pseudomonadati</taxon>
        <taxon>Pseudomonadota</taxon>
        <taxon>Gammaproteobacteria</taxon>
        <taxon>Enterobacterales</taxon>
        <taxon>Enterobacteriaceae</taxon>
        <taxon>Klebsiella/Raoultella group</taxon>
        <taxon>Klebsiella</taxon>
        <taxon>Klebsiella pneumoniae complex</taxon>
    </lineage>
</organism>
<gene>
    <name evidence="1" type="ORF">KAM644c_19630</name>
</gene>
<accession>A0AAN1Y3L8</accession>
<sequence>MKDDQFYIYFYSGCTYDSLQRNSIKHDGHYDILLYDKKFNTLVKLDSIPYSIPEGLKYMSESLVLKNGYYRFDSAQGAFKITRKDQIVIVDPDIGKDLPKIPKTDDNGKTILINGKPVMVGDPDGYRPVILKRLSEVIIVN</sequence>
<evidence type="ECO:0000313" key="2">
    <source>
        <dbReference type="Proteomes" id="UP001058353"/>
    </source>
</evidence>
<dbReference type="EMBL" id="AP026407">
    <property type="protein sequence ID" value="BDO12897.1"/>
    <property type="molecule type" value="Genomic_DNA"/>
</dbReference>